<evidence type="ECO:0000259" key="5">
    <source>
        <dbReference type="Pfam" id="PF07992"/>
    </source>
</evidence>
<evidence type="ECO:0000256" key="2">
    <source>
        <dbReference type="ARBA" id="ARBA00022630"/>
    </source>
</evidence>
<comment type="cofactor">
    <cofactor evidence="1">
        <name>FAD</name>
        <dbReference type="ChEBI" id="CHEBI:57692"/>
    </cofactor>
</comment>
<dbReference type="InterPro" id="IPR016156">
    <property type="entry name" value="FAD/NAD-linked_Rdtase_dimer_sf"/>
</dbReference>
<dbReference type="SUPFAM" id="SSF55424">
    <property type="entry name" value="FAD/NAD-linked reductases, dimerisation (C-terminal) domain"/>
    <property type="match status" value="1"/>
</dbReference>
<dbReference type="Pfam" id="PF14759">
    <property type="entry name" value="Reductase_C"/>
    <property type="match status" value="1"/>
</dbReference>
<dbReference type="Gene3D" id="3.50.50.60">
    <property type="entry name" value="FAD/NAD(P)-binding domain"/>
    <property type="match status" value="2"/>
</dbReference>
<organism evidence="7 8">
    <name type="scientific">Pseudoalteromonas fenneropenaei</name>
    <dbReference type="NCBI Taxonomy" id="1737459"/>
    <lineage>
        <taxon>Bacteria</taxon>
        <taxon>Pseudomonadati</taxon>
        <taxon>Pseudomonadota</taxon>
        <taxon>Gammaproteobacteria</taxon>
        <taxon>Alteromonadales</taxon>
        <taxon>Pseudoalteromonadaceae</taxon>
        <taxon>Pseudoalteromonas</taxon>
    </lineage>
</organism>
<dbReference type="Proteomes" id="UP001595453">
    <property type="component" value="Unassembled WGS sequence"/>
</dbReference>
<dbReference type="PRINTS" id="PR00411">
    <property type="entry name" value="PNDRDTASEI"/>
</dbReference>
<dbReference type="InterPro" id="IPR036188">
    <property type="entry name" value="FAD/NAD-bd_sf"/>
</dbReference>
<dbReference type="InterPro" id="IPR023753">
    <property type="entry name" value="FAD/NAD-binding_dom"/>
</dbReference>
<feature type="domain" description="FAD/NAD(P)-binding" evidence="5">
    <location>
        <begin position="4"/>
        <end position="303"/>
    </location>
</feature>
<evidence type="ECO:0000256" key="3">
    <source>
        <dbReference type="ARBA" id="ARBA00022827"/>
    </source>
</evidence>
<dbReference type="Gene3D" id="3.30.390.30">
    <property type="match status" value="1"/>
</dbReference>
<dbReference type="PRINTS" id="PR00368">
    <property type="entry name" value="FADPNR"/>
</dbReference>
<dbReference type="Pfam" id="PF07992">
    <property type="entry name" value="Pyr_redox_2"/>
    <property type="match status" value="1"/>
</dbReference>
<dbReference type="InterPro" id="IPR028202">
    <property type="entry name" value="Reductase_C"/>
</dbReference>
<dbReference type="PANTHER" id="PTHR43557">
    <property type="entry name" value="APOPTOSIS-INDUCING FACTOR 1"/>
    <property type="match status" value="1"/>
</dbReference>
<evidence type="ECO:0000313" key="8">
    <source>
        <dbReference type="Proteomes" id="UP001595453"/>
    </source>
</evidence>
<protein>
    <submittedName>
        <fullName evidence="7">NAD(P)/FAD-dependent oxidoreductase</fullName>
    </submittedName>
</protein>
<dbReference type="RefSeq" id="WP_377123647.1">
    <property type="nucleotide sequence ID" value="NZ_JBHRSD010000014.1"/>
</dbReference>
<proteinExistence type="predicted"/>
<dbReference type="PANTHER" id="PTHR43557:SF2">
    <property type="entry name" value="RIESKE DOMAIN-CONTAINING PROTEIN-RELATED"/>
    <property type="match status" value="1"/>
</dbReference>
<dbReference type="InterPro" id="IPR050446">
    <property type="entry name" value="FAD-oxidoreductase/Apoptosis"/>
</dbReference>
<evidence type="ECO:0000259" key="6">
    <source>
        <dbReference type="Pfam" id="PF14759"/>
    </source>
</evidence>
<evidence type="ECO:0000256" key="1">
    <source>
        <dbReference type="ARBA" id="ARBA00001974"/>
    </source>
</evidence>
<comment type="caution">
    <text evidence="7">The sequence shown here is derived from an EMBL/GenBank/DDBJ whole genome shotgun (WGS) entry which is preliminary data.</text>
</comment>
<feature type="domain" description="Reductase C-terminal" evidence="6">
    <location>
        <begin position="322"/>
        <end position="404"/>
    </location>
</feature>
<reference evidence="8" key="1">
    <citation type="journal article" date="2019" name="Int. J. Syst. Evol. Microbiol.">
        <title>The Global Catalogue of Microorganisms (GCM) 10K type strain sequencing project: providing services to taxonomists for standard genome sequencing and annotation.</title>
        <authorList>
            <consortium name="The Broad Institute Genomics Platform"/>
            <consortium name="The Broad Institute Genome Sequencing Center for Infectious Disease"/>
            <person name="Wu L."/>
            <person name="Ma J."/>
        </authorList>
    </citation>
    <scope>NUCLEOTIDE SEQUENCE [LARGE SCALE GENOMIC DNA]</scope>
    <source>
        <strain evidence="8">KCTC 42730</strain>
    </source>
</reference>
<keyword evidence="4" id="KW-0560">Oxidoreductase</keyword>
<keyword evidence="2" id="KW-0285">Flavoprotein</keyword>
<evidence type="ECO:0000256" key="4">
    <source>
        <dbReference type="ARBA" id="ARBA00023002"/>
    </source>
</evidence>
<dbReference type="SUPFAM" id="SSF51905">
    <property type="entry name" value="FAD/NAD(P)-binding domain"/>
    <property type="match status" value="1"/>
</dbReference>
<gene>
    <name evidence="7" type="ORF">ACFOEE_09730</name>
</gene>
<name>A0ABV7CJS0_9GAMM</name>
<keyword evidence="3" id="KW-0274">FAD</keyword>
<accession>A0ABV7CJS0</accession>
<dbReference type="EMBL" id="JBHRSD010000014">
    <property type="protein sequence ID" value="MFC3032797.1"/>
    <property type="molecule type" value="Genomic_DNA"/>
</dbReference>
<keyword evidence="8" id="KW-1185">Reference proteome</keyword>
<evidence type="ECO:0000313" key="7">
    <source>
        <dbReference type="EMBL" id="MFC3032797.1"/>
    </source>
</evidence>
<sequence>MQTCVIIGGGHAGAQACAQLRKQGWDGKIVLLGNEASLPYHRPPLSKGYLQGNLSPAQLLIRPATAYQQDQITTILDCRVTSINPAKHEVELADGSHIKFDKLMLCTGSRARRLNVPGADLAGVYYIKTLLDIEHIAMHLAEHPGIKHIGMIGGGYIGLETAAVLREMGHEVRIFEREATLLSRVTSPIVSAFYHKLHHQKGVQIETQKQIAALKGERGVETLVCSDGSQYPVDLVIVGVGAIANTELAEQAGLLVEGGVVVNEHCQTSHPDIYAAGDCTVQVEHHSSLATRIESVPNALEQAKAAAAAICGKPTAITAVPWFWSDQYHCKIQIAGLNHGFDRAVVRQYPNSEQFSVWYLKDGKIIAVDCINSAKDFMLGKRLVALKAQVPAKVLKDPNSQLTDWLTHAATI</sequence>